<dbReference type="AlphaFoldDB" id="A0AAV7G5N6"/>
<dbReference type="EMBL" id="JAGFBR010000018">
    <property type="protein sequence ID" value="KAH0450678.1"/>
    <property type="molecule type" value="Genomic_DNA"/>
</dbReference>
<sequence length="259" mass="29563">MDTPSERLPAEHPPLIKWTPFLDWSKESLIITNFTLIYFLLVFFLVWDLCLADRFIMVMPLLWILGCLLHIFSWRWTFLGHIPILFGMVLKILAIFKKWFWKFNLVFVLTIKPDVGSVPNVVVEFGVLALHELEMDISPIVVAGILALNDMKMDISLILIGDSIICVNNNANSFLLTPSDANSLENLDSDGDKMDKIALNFDSSCPHLISLLLVLMLCGFWVAPLWLEVILDGYLLKLFCSSRGPFLGLPYFLSICFQY</sequence>
<protein>
    <recommendedName>
        <fullName evidence="4">Transmembrane protein</fullName>
    </recommendedName>
</protein>
<keyword evidence="1" id="KW-0472">Membrane</keyword>
<name>A0AAV7G5N6_DENCH</name>
<reference evidence="2 3" key="1">
    <citation type="journal article" date="2021" name="Hortic Res">
        <title>Chromosome-scale assembly of the Dendrobium chrysotoxum genome enhances the understanding of orchid evolution.</title>
        <authorList>
            <person name="Zhang Y."/>
            <person name="Zhang G.Q."/>
            <person name="Zhang D."/>
            <person name="Liu X.D."/>
            <person name="Xu X.Y."/>
            <person name="Sun W.H."/>
            <person name="Yu X."/>
            <person name="Zhu X."/>
            <person name="Wang Z.W."/>
            <person name="Zhao X."/>
            <person name="Zhong W.Y."/>
            <person name="Chen H."/>
            <person name="Yin W.L."/>
            <person name="Huang T."/>
            <person name="Niu S.C."/>
            <person name="Liu Z.J."/>
        </authorList>
    </citation>
    <scope>NUCLEOTIDE SEQUENCE [LARGE SCALE GENOMIC DNA]</scope>
    <source>
        <strain evidence="2">Lindl</strain>
    </source>
</reference>
<evidence type="ECO:0000313" key="3">
    <source>
        <dbReference type="Proteomes" id="UP000775213"/>
    </source>
</evidence>
<keyword evidence="1" id="KW-0812">Transmembrane</keyword>
<accession>A0AAV7G5N6</accession>
<keyword evidence="1" id="KW-1133">Transmembrane helix</keyword>
<proteinExistence type="predicted"/>
<evidence type="ECO:0000256" key="1">
    <source>
        <dbReference type="SAM" id="Phobius"/>
    </source>
</evidence>
<evidence type="ECO:0008006" key="4">
    <source>
        <dbReference type="Google" id="ProtNLM"/>
    </source>
</evidence>
<comment type="caution">
    <text evidence="2">The sequence shown here is derived from an EMBL/GenBank/DDBJ whole genome shotgun (WGS) entry which is preliminary data.</text>
</comment>
<gene>
    <name evidence="2" type="ORF">IEQ34_021370</name>
</gene>
<feature type="transmembrane region" description="Helical" evidence="1">
    <location>
        <begin position="28"/>
        <end position="47"/>
    </location>
</feature>
<feature type="transmembrane region" description="Helical" evidence="1">
    <location>
        <begin position="54"/>
        <end position="72"/>
    </location>
</feature>
<keyword evidence="3" id="KW-1185">Reference proteome</keyword>
<evidence type="ECO:0000313" key="2">
    <source>
        <dbReference type="EMBL" id="KAH0450678.1"/>
    </source>
</evidence>
<organism evidence="2 3">
    <name type="scientific">Dendrobium chrysotoxum</name>
    <name type="common">Orchid</name>
    <dbReference type="NCBI Taxonomy" id="161865"/>
    <lineage>
        <taxon>Eukaryota</taxon>
        <taxon>Viridiplantae</taxon>
        <taxon>Streptophyta</taxon>
        <taxon>Embryophyta</taxon>
        <taxon>Tracheophyta</taxon>
        <taxon>Spermatophyta</taxon>
        <taxon>Magnoliopsida</taxon>
        <taxon>Liliopsida</taxon>
        <taxon>Asparagales</taxon>
        <taxon>Orchidaceae</taxon>
        <taxon>Epidendroideae</taxon>
        <taxon>Malaxideae</taxon>
        <taxon>Dendrobiinae</taxon>
        <taxon>Dendrobium</taxon>
    </lineage>
</organism>
<dbReference type="Proteomes" id="UP000775213">
    <property type="component" value="Unassembled WGS sequence"/>
</dbReference>
<feature type="transmembrane region" description="Helical" evidence="1">
    <location>
        <begin position="78"/>
        <end position="96"/>
    </location>
</feature>
<feature type="transmembrane region" description="Helical" evidence="1">
    <location>
        <begin position="208"/>
        <end position="227"/>
    </location>
</feature>